<accession>A0A930N4C8</accession>
<proteinExistence type="predicted"/>
<name>A0A930N4C8_9BACT</name>
<dbReference type="EMBL" id="JABZSQ010000043">
    <property type="protein sequence ID" value="MBF1414661.1"/>
    <property type="molecule type" value="Genomic_DNA"/>
</dbReference>
<reference evidence="1" key="1">
    <citation type="submission" date="2020-04" db="EMBL/GenBank/DDBJ databases">
        <title>Deep metagenomics examines the oral microbiome during advanced dental caries in children, revealing novel taxa and co-occurrences with host molecules.</title>
        <authorList>
            <person name="Baker J.L."/>
            <person name="Morton J.T."/>
            <person name="Dinis M."/>
            <person name="Alvarez R."/>
            <person name="Tran N.C."/>
            <person name="Knight R."/>
            <person name="Edlund A."/>
        </authorList>
    </citation>
    <scope>NUCLEOTIDE SEQUENCE</scope>
    <source>
        <strain evidence="1">JCVI_25_bin.9</strain>
    </source>
</reference>
<gene>
    <name evidence="1" type="ORF">HXN33_03665</name>
</gene>
<evidence type="ECO:0000313" key="1">
    <source>
        <dbReference type="EMBL" id="MBF1414661.1"/>
    </source>
</evidence>
<organism evidence="1 2">
    <name type="scientific">Prevotella histicola</name>
    <dbReference type="NCBI Taxonomy" id="470565"/>
    <lineage>
        <taxon>Bacteria</taxon>
        <taxon>Pseudomonadati</taxon>
        <taxon>Bacteroidota</taxon>
        <taxon>Bacteroidia</taxon>
        <taxon>Bacteroidales</taxon>
        <taxon>Prevotellaceae</taxon>
        <taxon>Prevotella</taxon>
    </lineage>
</organism>
<sequence length="174" mass="20625">MKQRILLIFMWVMFPLCLTAQGNFPLVQIQISDLLQYQAQKIKRTIPSSFFSKYGFQQIRTELLVGSMDTRQLWGWHVGPNPNFNSLQQPLYRLFEKKDDSSIAIVDDKDGHLQIIFWDKAYYRIFSRDMQQYGYQLQAKKPANNILRFQRMGISVVIDITVWADMYVLDLFQL</sequence>
<dbReference type="Proteomes" id="UP000757461">
    <property type="component" value="Unassembled WGS sequence"/>
</dbReference>
<protein>
    <submittedName>
        <fullName evidence="1">Uncharacterized protein</fullName>
    </submittedName>
</protein>
<evidence type="ECO:0000313" key="2">
    <source>
        <dbReference type="Proteomes" id="UP000757461"/>
    </source>
</evidence>
<comment type="caution">
    <text evidence="1">The sequence shown here is derived from an EMBL/GenBank/DDBJ whole genome shotgun (WGS) entry which is preliminary data.</text>
</comment>
<dbReference type="AlphaFoldDB" id="A0A930N4C8"/>